<sequence>WFVTIVISVCLVGLIANIVLIGLVITRTPKVIENYSKLVMCSAICDSIGLVCGIMVVPTEECIDNGDTTVLHFYGPCALMGEESCWINFGILELMWTATFCLLCYSFIFRLLVIKSRTPSYGSSLGVSC</sequence>
<feature type="transmembrane region" description="Helical" evidence="6">
    <location>
        <begin position="38"/>
        <end position="57"/>
    </location>
</feature>
<comment type="caution">
    <text evidence="7">The sequence shown here is derived from an EMBL/GenBank/DDBJ whole genome shotgun (WGS) entry which is preliminary data.</text>
</comment>
<evidence type="ECO:0000256" key="4">
    <source>
        <dbReference type="ARBA" id="ARBA00022989"/>
    </source>
</evidence>
<evidence type="ECO:0008006" key="9">
    <source>
        <dbReference type="Google" id="ProtNLM"/>
    </source>
</evidence>
<name>A0AAN4ZJB0_9BILA</name>
<evidence type="ECO:0000313" key="8">
    <source>
        <dbReference type="Proteomes" id="UP001328107"/>
    </source>
</evidence>
<gene>
    <name evidence="7" type="ORF">PMAYCL1PPCAC_11094</name>
</gene>
<evidence type="ECO:0000256" key="3">
    <source>
        <dbReference type="ARBA" id="ARBA00022692"/>
    </source>
</evidence>
<dbReference type="Pfam" id="PF10317">
    <property type="entry name" value="7TM_GPCR_Srd"/>
    <property type="match status" value="1"/>
</dbReference>
<reference evidence="8" key="1">
    <citation type="submission" date="2022-10" db="EMBL/GenBank/DDBJ databases">
        <title>Genome assembly of Pristionchus species.</title>
        <authorList>
            <person name="Yoshida K."/>
            <person name="Sommer R.J."/>
        </authorList>
    </citation>
    <scope>NUCLEOTIDE SEQUENCE [LARGE SCALE GENOMIC DNA]</scope>
    <source>
        <strain evidence="8">RS5460</strain>
    </source>
</reference>
<keyword evidence="3 6" id="KW-0812">Transmembrane</keyword>
<keyword evidence="8" id="KW-1185">Reference proteome</keyword>
<dbReference type="EMBL" id="BTRK01000003">
    <property type="protein sequence ID" value="GMR40899.1"/>
    <property type="molecule type" value="Genomic_DNA"/>
</dbReference>
<evidence type="ECO:0000256" key="2">
    <source>
        <dbReference type="ARBA" id="ARBA00009166"/>
    </source>
</evidence>
<evidence type="ECO:0000256" key="1">
    <source>
        <dbReference type="ARBA" id="ARBA00004141"/>
    </source>
</evidence>
<accession>A0AAN4ZJB0</accession>
<keyword evidence="4 6" id="KW-1133">Transmembrane helix</keyword>
<dbReference type="PANTHER" id="PTHR22945:SF40">
    <property type="entry name" value="SERPENTINE RECEPTOR, CLASS D (DELTA)-RELATED"/>
    <property type="match status" value="1"/>
</dbReference>
<dbReference type="InterPro" id="IPR019421">
    <property type="entry name" value="7TM_GPCR_serpentine_rcpt_Srd"/>
</dbReference>
<feature type="transmembrane region" description="Helical" evidence="6">
    <location>
        <begin position="6"/>
        <end position="26"/>
    </location>
</feature>
<dbReference type="Proteomes" id="UP001328107">
    <property type="component" value="Unassembled WGS sequence"/>
</dbReference>
<dbReference type="GO" id="GO:0016020">
    <property type="term" value="C:membrane"/>
    <property type="evidence" value="ECO:0007669"/>
    <property type="project" value="UniProtKB-SubCell"/>
</dbReference>
<keyword evidence="5 6" id="KW-0472">Membrane</keyword>
<feature type="non-terminal residue" evidence="7">
    <location>
        <position position="1"/>
    </location>
</feature>
<evidence type="ECO:0000313" key="7">
    <source>
        <dbReference type="EMBL" id="GMR40899.1"/>
    </source>
</evidence>
<dbReference type="InterPro" id="IPR050920">
    <property type="entry name" value="Nematode_rcpt-like_delta"/>
</dbReference>
<feature type="transmembrane region" description="Helical" evidence="6">
    <location>
        <begin position="94"/>
        <end position="113"/>
    </location>
</feature>
<dbReference type="SUPFAM" id="SSF81321">
    <property type="entry name" value="Family A G protein-coupled receptor-like"/>
    <property type="match status" value="1"/>
</dbReference>
<organism evidence="7 8">
    <name type="scientific">Pristionchus mayeri</name>
    <dbReference type="NCBI Taxonomy" id="1317129"/>
    <lineage>
        <taxon>Eukaryota</taxon>
        <taxon>Metazoa</taxon>
        <taxon>Ecdysozoa</taxon>
        <taxon>Nematoda</taxon>
        <taxon>Chromadorea</taxon>
        <taxon>Rhabditida</taxon>
        <taxon>Rhabditina</taxon>
        <taxon>Diplogasteromorpha</taxon>
        <taxon>Diplogasteroidea</taxon>
        <taxon>Neodiplogasteridae</taxon>
        <taxon>Pristionchus</taxon>
    </lineage>
</organism>
<proteinExistence type="inferred from homology"/>
<evidence type="ECO:0000256" key="5">
    <source>
        <dbReference type="ARBA" id="ARBA00023136"/>
    </source>
</evidence>
<dbReference type="PANTHER" id="PTHR22945">
    <property type="entry name" value="SERPENTINE RECEPTOR, CLASS D DELTA"/>
    <property type="match status" value="1"/>
</dbReference>
<comment type="similarity">
    <text evidence="2">Belongs to the nematode receptor-like protein srd family.</text>
</comment>
<protein>
    <recommendedName>
        <fullName evidence="9">G protein-coupled receptor</fullName>
    </recommendedName>
</protein>
<evidence type="ECO:0000256" key="6">
    <source>
        <dbReference type="SAM" id="Phobius"/>
    </source>
</evidence>
<comment type="subcellular location">
    <subcellularLocation>
        <location evidence="1">Membrane</location>
        <topology evidence="1">Multi-pass membrane protein</topology>
    </subcellularLocation>
</comment>
<dbReference type="AlphaFoldDB" id="A0AAN4ZJB0"/>